<feature type="domain" description="ABC transmembrane type-1" evidence="10">
    <location>
        <begin position="50"/>
        <end position="345"/>
    </location>
</feature>
<evidence type="ECO:0000256" key="5">
    <source>
        <dbReference type="ARBA" id="ARBA00022989"/>
    </source>
</evidence>
<dbReference type="InterPro" id="IPR036640">
    <property type="entry name" value="ABC1_TM_sf"/>
</dbReference>
<reference evidence="11 12" key="1">
    <citation type="submission" date="2019-04" db="EMBL/GenBank/DDBJ databases">
        <authorList>
            <person name="Yang Y."/>
            <person name="Wei D."/>
        </authorList>
    </citation>
    <scope>NUCLEOTIDE SEQUENCE [LARGE SCALE GENOMIC DNA]</scope>
    <source>
        <strain evidence="11 12">L-1-4w-11</strain>
    </source>
</reference>
<evidence type="ECO:0000259" key="9">
    <source>
        <dbReference type="PROSITE" id="PS50893"/>
    </source>
</evidence>
<dbReference type="InterPro" id="IPR027417">
    <property type="entry name" value="P-loop_NTPase"/>
</dbReference>
<keyword evidence="5 8" id="KW-1133">Transmembrane helix</keyword>
<dbReference type="GO" id="GO:0005524">
    <property type="term" value="F:ATP binding"/>
    <property type="evidence" value="ECO:0007669"/>
    <property type="project" value="UniProtKB-KW"/>
</dbReference>
<dbReference type="PROSITE" id="PS00211">
    <property type="entry name" value="ABC_TRANSPORTER_1"/>
    <property type="match status" value="1"/>
</dbReference>
<keyword evidence="2 8" id="KW-0812">Transmembrane</keyword>
<dbReference type="PROSITE" id="PS50929">
    <property type="entry name" value="ABC_TM1F"/>
    <property type="match status" value="1"/>
</dbReference>
<dbReference type="Gene3D" id="1.20.1560.10">
    <property type="entry name" value="ABC transporter type 1, transmembrane domain"/>
    <property type="match status" value="1"/>
</dbReference>
<evidence type="ECO:0000256" key="3">
    <source>
        <dbReference type="ARBA" id="ARBA00022741"/>
    </source>
</evidence>
<comment type="caution">
    <text evidence="11">The sequence shown here is derived from an EMBL/GenBank/DDBJ whole genome shotgun (WGS) entry which is preliminary data.</text>
</comment>
<accession>A0A4U1L5N6</accession>
<protein>
    <submittedName>
        <fullName evidence="11">ABC transporter ATP-binding protein</fullName>
    </submittedName>
</protein>
<dbReference type="InterPro" id="IPR039421">
    <property type="entry name" value="Type_1_exporter"/>
</dbReference>
<keyword evidence="6 8" id="KW-0472">Membrane</keyword>
<comment type="subcellular location">
    <subcellularLocation>
        <location evidence="1">Cell membrane</location>
        <topology evidence="1">Multi-pass membrane protein</topology>
    </subcellularLocation>
</comment>
<dbReference type="InterPro" id="IPR011527">
    <property type="entry name" value="ABC1_TM_dom"/>
</dbReference>
<name>A0A4U1L5N6_9SPHN</name>
<dbReference type="Proteomes" id="UP000309138">
    <property type="component" value="Unassembled WGS sequence"/>
</dbReference>
<evidence type="ECO:0000256" key="6">
    <source>
        <dbReference type="ARBA" id="ARBA00023136"/>
    </source>
</evidence>
<dbReference type="PROSITE" id="PS50893">
    <property type="entry name" value="ABC_TRANSPORTER_2"/>
    <property type="match status" value="1"/>
</dbReference>
<evidence type="ECO:0000256" key="7">
    <source>
        <dbReference type="SAM" id="MobiDB-lite"/>
    </source>
</evidence>
<evidence type="ECO:0000256" key="4">
    <source>
        <dbReference type="ARBA" id="ARBA00022840"/>
    </source>
</evidence>
<keyword evidence="3" id="KW-0547">Nucleotide-binding</keyword>
<keyword evidence="4 11" id="KW-0067">ATP-binding</keyword>
<keyword evidence="12" id="KW-1185">Reference proteome</keyword>
<sequence>MRPGRAPALMRMPRGGHRSEGDRPLRLVILASFRRLGEALFAFAGGRRVALTMTLMLLGAILEGVGLAMLVPLVAVLADAEGRASGTIASLLAQVGISSPFGQLAGLLGFFVVIILLRAIVLMARERALARLQIEFIEHERLCIITAVARADWSQLSGLRHARVVNALTVNIQRVGGTVQLLMQIVVSLLMFAAQLIVVLALVPGVGIAILVFTLIGAARLWFGIQRGLRQGVKIGRAQLGLTETTERLLNGLKVATAENAQMAFVQVLADTSTEMSAGQIAYQRELSRFRATVSAGIGLAGAAMLLVGFWTQGGTPTLLAALLIISRMAGPALGIYQNVEVFATLLPAHTEIRQLEQELRTMQVRAHDGAVDLRGTVRLDKATYLHADGGGIHDVTLTIEPGEIVAITGASGSGKTTLIDLLASLLCPQSGSMHVNDLPLDGALAPCWREHIAYVGQDAFLMNDTIRTNLTWGCRLQDDASLWRALEQVEIAQTVRAMPMGLDTMLNEHGARLSGGERQRIALARALMRRPFMLILDEASNAIDIETENKIMMRLAAVRPRPIILIVAHRTETLRACTRQISVMGGRVIEDRVRLPDGLCCQPIRVKEV</sequence>
<evidence type="ECO:0000313" key="11">
    <source>
        <dbReference type="EMBL" id="TKD51580.1"/>
    </source>
</evidence>
<feature type="transmembrane region" description="Helical" evidence="8">
    <location>
        <begin position="181"/>
        <end position="202"/>
    </location>
</feature>
<feature type="transmembrane region" description="Helical" evidence="8">
    <location>
        <begin position="101"/>
        <end position="121"/>
    </location>
</feature>
<feature type="region of interest" description="Disordered" evidence="7">
    <location>
        <begin position="1"/>
        <end position="20"/>
    </location>
</feature>
<gene>
    <name evidence="11" type="ORF">FBR43_13055</name>
</gene>
<dbReference type="EMBL" id="SWKR01000002">
    <property type="protein sequence ID" value="TKD51580.1"/>
    <property type="molecule type" value="Genomic_DNA"/>
</dbReference>
<organism evidence="11 12">
    <name type="scientific">Sphingomonas baiyangensis</name>
    <dbReference type="NCBI Taxonomy" id="2572576"/>
    <lineage>
        <taxon>Bacteria</taxon>
        <taxon>Pseudomonadati</taxon>
        <taxon>Pseudomonadota</taxon>
        <taxon>Alphaproteobacteria</taxon>
        <taxon>Sphingomonadales</taxon>
        <taxon>Sphingomonadaceae</taxon>
        <taxon>Sphingomonas</taxon>
    </lineage>
</organism>
<evidence type="ECO:0000256" key="1">
    <source>
        <dbReference type="ARBA" id="ARBA00004651"/>
    </source>
</evidence>
<proteinExistence type="predicted"/>
<dbReference type="Gene3D" id="3.40.50.300">
    <property type="entry name" value="P-loop containing nucleotide triphosphate hydrolases"/>
    <property type="match status" value="1"/>
</dbReference>
<dbReference type="SUPFAM" id="SSF90123">
    <property type="entry name" value="ABC transporter transmembrane region"/>
    <property type="match status" value="1"/>
</dbReference>
<dbReference type="PANTHER" id="PTHR24221">
    <property type="entry name" value="ATP-BINDING CASSETTE SUB-FAMILY B"/>
    <property type="match status" value="1"/>
</dbReference>
<dbReference type="PANTHER" id="PTHR24221:SF654">
    <property type="entry name" value="ATP-BINDING CASSETTE SUB-FAMILY B MEMBER 6"/>
    <property type="match status" value="1"/>
</dbReference>
<evidence type="ECO:0000259" key="10">
    <source>
        <dbReference type="PROSITE" id="PS50929"/>
    </source>
</evidence>
<feature type="transmembrane region" description="Helical" evidence="8">
    <location>
        <begin position="55"/>
        <end position="78"/>
    </location>
</feature>
<dbReference type="InterPro" id="IPR003439">
    <property type="entry name" value="ABC_transporter-like_ATP-bd"/>
</dbReference>
<dbReference type="GO" id="GO:0005886">
    <property type="term" value="C:plasma membrane"/>
    <property type="evidence" value="ECO:0007669"/>
    <property type="project" value="UniProtKB-SubCell"/>
</dbReference>
<dbReference type="InterPro" id="IPR017871">
    <property type="entry name" value="ABC_transporter-like_CS"/>
</dbReference>
<feature type="transmembrane region" description="Helical" evidence="8">
    <location>
        <begin position="292"/>
        <end position="312"/>
    </location>
</feature>
<feature type="transmembrane region" description="Helical" evidence="8">
    <location>
        <begin position="208"/>
        <end position="225"/>
    </location>
</feature>
<evidence type="ECO:0000256" key="2">
    <source>
        <dbReference type="ARBA" id="ARBA00022692"/>
    </source>
</evidence>
<dbReference type="InterPro" id="IPR003593">
    <property type="entry name" value="AAA+_ATPase"/>
</dbReference>
<dbReference type="SMART" id="SM00382">
    <property type="entry name" value="AAA"/>
    <property type="match status" value="1"/>
</dbReference>
<dbReference type="GO" id="GO:0140359">
    <property type="term" value="F:ABC-type transporter activity"/>
    <property type="evidence" value="ECO:0007669"/>
    <property type="project" value="InterPro"/>
</dbReference>
<evidence type="ECO:0000256" key="8">
    <source>
        <dbReference type="SAM" id="Phobius"/>
    </source>
</evidence>
<dbReference type="SUPFAM" id="SSF52540">
    <property type="entry name" value="P-loop containing nucleoside triphosphate hydrolases"/>
    <property type="match status" value="1"/>
</dbReference>
<evidence type="ECO:0000313" key="12">
    <source>
        <dbReference type="Proteomes" id="UP000309138"/>
    </source>
</evidence>
<dbReference type="GO" id="GO:0016887">
    <property type="term" value="F:ATP hydrolysis activity"/>
    <property type="evidence" value="ECO:0007669"/>
    <property type="project" value="InterPro"/>
</dbReference>
<feature type="domain" description="ABC transporter" evidence="9">
    <location>
        <begin position="378"/>
        <end position="609"/>
    </location>
</feature>
<dbReference type="AlphaFoldDB" id="A0A4U1L5N6"/>
<dbReference type="Pfam" id="PF00005">
    <property type="entry name" value="ABC_tran"/>
    <property type="match status" value="1"/>
</dbReference>